<accession>A0A7J8N8Y1</accession>
<organism evidence="1 2">
    <name type="scientific">Gossypium lobatum</name>
    <dbReference type="NCBI Taxonomy" id="34289"/>
    <lineage>
        <taxon>Eukaryota</taxon>
        <taxon>Viridiplantae</taxon>
        <taxon>Streptophyta</taxon>
        <taxon>Embryophyta</taxon>
        <taxon>Tracheophyta</taxon>
        <taxon>Spermatophyta</taxon>
        <taxon>Magnoliopsida</taxon>
        <taxon>eudicotyledons</taxon>
        <taxon>Gunneridae</taxon>
        <taxon>Pentapetalae</taxon>
        <taxon>rosids</taxon>
        <taxon>malvids</taxon>
        <taxon>Malvales</taxon>
        <taxon>Malvaceae</taxon>
        <taxon>Malvoideae</taxon>
        <taxon>Gossypium</taxon>
    </lineage>
</organism>
<feature type="non-terminal residue" evidence="1">
    <location>
        <position position="170"/>
    </location>
</feature>
<dbReference type="AlphaFoldDB" id="A0A7J8N8Y1"/>
<dbReference type="Proteomes" id="UP000593572">
    <property type="component" value="Unassembled WGS sequence"/>
</dbReference>
<reference evidence="1 2" key="1">
    <citation type="journal article" date="2019" name="Genome Biol. Evol.">
        <title>Insights into the evolution of the New World diploid cottons (Gossypium, subgenus Houzingenia) based on genome sequencing.</title>
        <authorList>
            <person name="Grover C.E."/>
            <person name="Arick M.A. 2nd"/>
            <person name="Thrash A."/>
            <person name="Conover J.L."/>
            <person name="Sanders W.S."/>
            <person name="Peterson D.G."/>
            <person name="Frelichowski J.E."/>
            <person name="Scheffler J.A."/>
            <person name="Scheffler B.E."/>
            <person name="Wendel J.F."/>
        </authorList>
    </citation>
    <scope>NUCLEOTIDE SEQUENCE [LARGE SCALE GENOMIC DNA]</scope>
    <source>
        <strain evidence="1">157</strain>
        <tissue evidence="1">Leaf</tissue>
    </source>
</reference>
<proteinExistence type="predicted"/>
<name>A0A7J8N8Y1_9ROSI</name>
<dbReference type="EMBL" id="JABEZX010000013">
    <property type="protein sequence ID" value="MBA0573375.1"/>
    <property type="molecule type" value="Genomic_DNA"/>
</dbReference>
<sequence length="170" mass="19030">DGNGNGGGGGGRDAANEPKFKVLKFTRYLLQWGRRSGFGDIHNLNVSAPVDIHGNLRDVRFLWTSIDKTQDEKTLKKLQNSIGRTGSSIDTTRNSIGRMYSSKKGNFGLGLLSIPWFDLPNEKDLYRYKFPSTDTTKLQTAFNADFYSCNDSILFITATNVHKVVRGLKY</sequence>
<feature type="non-terminal residue" evidence="1">
    <location>
        <position position="1"/>
    </location>
</feature>
<gene>
    <name evidence="1" type="ORF">Golob_000651</name>
</gene>
<comment type="caution">
    <text evidence="1">The sequence shown here is derived from an EMBL/GenBank/DDBJ whole genome shotgun (WGS) entry which is preliminary data.</text>
</comment>
<evidence type="ECO:0000313" key="2">
    <source>
        <dbReference type="Proteomes" id="UP000593572"/>
    </source>
</evidence>
<keyword evidence="2" id="KW-1185">Reference proteome</keyword>
<evidence type="ECO:0000313" key="1">
    <source>
        <dbReference type="EMBL" id="MBA0573375.1"/>
    </source>
</evidence>
<protein>
    <submittedName>
        <fullName evidence="1">Uncharacterized protein</fullName>
    </submittedName>
</protein>